<dbReference type="Pfam" id="PF08681">
    <property type="entry name" value="TacA1"/>
    <property type="match status" value="1"/>
</dbReference>
<accession>A0A101KSR1</accession>
<reference evidence="3 4" key="1">
    <citation type="submission" date="2015-12" db="EMBL/GenBank/DDBJ databases">
        <title>Draft genome sequence of Mesorhizobium sp. UFLA 01-765, a multitolerant efficient symbiont and plant-growth promoting strain isolated from Zn-mining soil using Leucaena leucocephala as a trap plant.</title>
        <authorList>
            <person name="Rangel W.M."/>
            <person name="Thijs S."/>
            <person name="Longatti S.M."/>
            <person name="Moreira F.M."/>
            <person name="Weyens N."/>
            <person name="Vangronsveld J."/>
            <person name="Van Hamme J.D."/>
            <person name="Bottos E.M."/>
            <person name="Rineau F."/>
        </authorList>
    </citation>
    <scope>NUCLEOTIDE SEQUENCE [LARGE SCALE GENOMIC DNA]</scope>
    <source>
        <strain evidence="3 4">UFLA 01-765</strain>
    </source>
</reference>
<gene>
    <name evidence="3" type="ORF">AU467_22925</name>
</gene>
<dbReference type="Gene3D" id="1.20.5.780">
    <property type="entry name" value="Single helix bin"/>
    <property type="match status" value="1"/>
</dbReference>
<dbReference type="GO" id="GO:0006355">
    <property type="term" value="P:regulation of DNA-templated transcription"/>
    <property type="evidence" value="ECO:0007669"/>
    <property type="project" value="InterPro"/>
</dbReference>
<evidence type="ECO:0000256" key="2">
    <source>
        <dbReference type="ARBA" id="ARBA00049988"/>
    </source>
</evidence>
<dbReference type="SUPFAM" id="SSF47598">
    <property type="entry name" value="Ribbon-helix-helix"/>
    <property type="match status" value="1"/>
</dbReference>
<evidence type="ECO:0000256" key="1">
    <source>
        <dbReference type="ARBA" id="ARBA00022649"/>
    </source>
</evidence>
<dbReference type="Proteomes" id="UP000053176">
    <property type="component" value="Unassembled WGS sequence"/>
</dbReference>
<organism evidence="3 4">
    <name type="scientific">Rhizobium loti</name>
    <name type="common">Mesorhizobium loti</name>
    <dbReference type="NCBI Taxonomy" id="381"/>
    <lineage>
        <taxon>Bacteria</taxon>
        <taxon>Pseudomonadati</taxon>
        <taxon>Pseudomonadota</taxon>
        <taxon>Alphaproteobacteria</taxon>
        <taxon>Hyphomicrobiales</taxon>
        <taxon>Phyllobacteriaceae</taxon>
        <taxon>Mesorhizobium</taxon>
    </lineage>
</organism>
<dbReference type="AlphaFoldDB" id="A0A101KSR1"/>
<evidence type="ECO:0000313" key="3">
    <source>
        <dbReference type="EMBL" id="KUM26222.1"/>
    </source>
</evidence>
<comment type="caution">
    <text evidence="3">The sequence shown here is derived from an EMBL/GenBank/DDBJ whole genome shotgun (WGS) entry which is preliminary data.</text>
</comment>
<proteinExistence type="inferred from homology"/>
<dbReference type="PANTHER" id="PTHR35401">
    <property type="entry name" value="COPG FAMILY HELIX-TURN-HELIX PROTEIN-RELATED-RELATED"/>
    <property type="match status" value="1"/>
</dbReference>
<evidence type="ECO:0008006" key="5">
    <source>
        <dbReference type="Google" id="ProtNLM"/>
    </source>
</evidence>
<comment type="similarity">
    <text evidence="2">Belongs to the TacA antitoxin family.</text>
</comment>
<dbReference type="InterPro" id="IPR010985">
    <property type="entry name" value="Ribbon_hlx_hlx"/>
</dbReference>
<protein>
    <recommendedName>
        <fullName evidence="5">DUF1778 domain-containing protein</fullName>
    </recommendedName>
</protein>
<keyword evidence="1" id="KW-1277">Toxin-antitoxin system</keyword>
<dbReference type="OrthoDB" id="7595899at2"/>
<dbReference type="InterPro" id="IPR014795">
    <property type="entry name" value="TacA_1-like"/>
</dbReference>
<dbReference type="EMBL" id="LPWA01000108">
    <property type="protein sequence ID" value="KUM26222.1"/>
    <property type="molecule type" value="Genomic_DNA"/>
</dbReference>
<evidence type="ECO:0000313" key="4">
    <source>
        <dbReference type="Proteomes" id="UP000053176"/>
    </source>
</evidence>
<sequence length="88" mass="9763">MSNMAPLSVRVTSDERQILEAAASQANTNLSDFIRRKAVEAAEMEVLNGRIVTIPAADWEKFEAWAKSSPKPLPGLRRLAASRPVWQD</sequence>
<name>A0A101KSR1_RHILI</name>